<feature type="compositionally biased region" description="Basic and acidic residues" evidence="7">
    <location>
        <begin position="918"/>
        <end position="933"/>
    </location>
</feature>
<dbReference type="PANTHER" id="PTHR11709">
    <property type="entry name" value="MULTI-COPPER OXIDASE"/>
    <property type="match status" value="1"/>
</dbReference>
<dbReference type="InterPro" id="IPR033138">
    <property type="entry name" value="Cu_oxidase_CS"/>
</dbReference>
<feature type="compositionally biased region" description="Low complexity" evidence="7">
    <location>
        <begin position="135"/>
        <end position="150"/>
    </location>
</feature>
<dbReference type="RefSeq" id="XP_014178170.1">
    <property type="nucleotide sequence ID" value="XM_014322695.1"/>
</dbReference>
<feature type="compositionally biased region" description="Low complexity" evidence="7">
    <location>
        <begin position="887"/>
        <end position="917"/>
    </location>
</feature>
<gene>
    <name evidence="12" type="ORF">A1Q1_04318</name>
</gene>
<feature type="region of interest" description="Disordered" evidence="7">
    <location>
        <begin position="135"/>
        <end position="163"/>
    </location>
</feature>
<comment type="similarity">
    <text evidence="1">Belongs to the multicopper oxidase family.</text>
</comment>
<dbReference type="InterPro" id="IPR001117">
    <property type="entry name" value="Cu-oxidase_2nd"/>
</dbReference>
<evidence type="ECO:0000259" key="10">
    <source>
        <dbReference type="Pfam" id="PF07731"/>
    </source>
</evidence>
<comment type="caution">
    <text evidence="12">The sequence shown here is derived from an EMBL/GenBank/DDBJ whole genome shotgun (WGS) entry which is preliminary data.</text>
</comment>
<evidence type="ECO:0000259" key="9">
    <source>
        <dbReference type="Pfam" id="PF00394"/>
    </source>
</evidence>
<organism evidence="12 13">
    <name type="scientific">Trichosporon asahii var. asahii (strain ATCC 90039 / CBS 2479 / JCM 2466 / KCTC 7840 / NBRC 103889/ NCYC 2677 / UAMH 7654)</name>
    <name type="common">Yeast</name>
    <dbReference type="NCBI Taxonomy" id="1186058"/>
    <lineage>
        <taxon>Eukaryota</taxon>
        <taxon>Fungi</taxon>
        <taxon>Dikarya</taxon>
        <taxon>Basidiomycota</taxon>
        <taxon>Agaricomycotina</taxon>
        <taxon>Tremellomycetes</taxon>
        <taxon>Trichosporonales</taxon>
        <taxon>Trichosporonaceae</taxon>
        <taxon>Trichosporon</taxon>
    </lineage>
</organism>
<feature type="region of interest" description="Disordered" evidence="7">
    <location>
        <begin position="755"/>
        <end position="810"/>
    </location>
</feature>
<evidence type="ECO:0000256" key="5">
    <source>
        <dbReference type="ARBA" id="ARBA00023157"/>
    </source>
</evidence>
<evidence type="ECO:0000256" key="8">
    <source>
        <dbReference type="SAM" id="SignalP"/>
    </source>
</evidence>
<evidence type="ECO:0000313" key="12">
    <source>
        <dbReference type="EMBL" id="EJT46926.1"/>
    </source>
</evidence>
<evidence type="ECO:0000256" key="7">
    <source>
        <dbReference type="SAM" id="MobiDB-lite"/>
    </source>
</evidence>
<evidence type="ECO:0000256" key="6">
    <source>
        <dbReference type="ARBA" id="ARBA00023180"/>
    </source>
</evidence>
<sequence>MLAPLLALLLAGSVLAQSDSPSASNTEVTTPVTTGPIASFVSEVLTEPTLAPSPALTATPTNGSAGSASDVNEGGSDGDGGASGEVDITRTDITTPVTAGPIATFVSSVLAGAPTSVPSGALRLQTVSVTASAATSASATRASSATASDSPVPASEPTASLNGSVLPSSSITSFAAASPTFSYPQPPLPKVTVRTPPQAFALNSLTQRPRERRYTLRLSYAAGSPDGFLRRMSVINGQFPGPLLQATVGDTLVITVINDLDTPQSVHWHGIRQEGTGYYDGPPGITQCPIAPGGRFTYRFKCTSYGTYWYHSHYGNTLADGLYGALIVYSPDDPIKRWRDFDNEKVLFVSDWYDDQSDTIVNGLHNLSAGYRGQPFATMPDSVLINGVGQTDCAKAQAGVKCTRTRPATVHARLGSRLKLRLINPGSESLIRVSVDQHVLQLVEVDDTPVRPVFMHEVSLAVGQRVSVILHLNQGGVGDAFWIRARAAAGCIFRGFEMETRAVLRYTDRFGLTWSRRPPTSAPWPDRAATLAPCLDSDQEHTLVPVEKEPLGPVSARGRLDSMAGRFVDPVTGADFLGFGIGANGGQRVTYTNYINDPVLKQVMDGRALNSSHFAHLSLNGSRNQTADILLNQLDRALTHPFHLHGRPFTILARGEGSTTLEELGKVEMNPPNPLRRDTILMPNGTWALLRVPLDDPGVWPIHCHLGWHLANGKLGVVVVRPEVVRGFEQPKEWLGLCTGDPDEIGPAKRAIYDDAEPESVPGKNATATKPGSSSNHTGVKNATVPVPPSIPSNTSVSASDPDAESDTEADHTPVFAVFETPSDKSYANSAAAAYDHIPADAAEAWSAPGLVGNVSVGGGATPLDSARRQGLLNNGSGVPDTADMGSTSTTSPSANSTVAAPLNLSASALPSSSNSKGGKEKGTDKSKGDGHVKPANGKGPKDKDDSHGHGDAKPAKGDREQGQKGTKVIEVTEE</sequence>
<feature type="signal peptide" evidence="8">
    <location>
        <begin position="1"/>
        <end position="16"/>
    </location>
</feature>
<dbReference type="AlphaFoldDB" id="J5SQ87"/>
<dbReference type="Pfam" id="PF07731">
    <property type="entry name" value="Cu-oxidase_2"/>
    <property type="match status" value="1"/>
</dbReference>
<dbReference type="CDD" id="cd13857">
    <property type="entry name" value="CuRO_1_Diphenol_Ox"/>
    <property type="match status" value="1"/>
</dbReference>
<dbReference type="EMBL" id="ALBS01000269">
    <property type="protein sequence ID" value="EJT46926.1"/>
    <property type="molecule type" value="Genomic_DNA"/>
</dbReference>
<dbReference type="InterPro" id="IPR045087">
    <property type="entry name" value="Cu-oxidase_fam"/>
</dbReference>
<dbReference type="OrthoDB" id="2121828at2759"/>
<dbReference type="Pfam" id="PF07732">
    <property type="entry name" value="Cu-oxidase_3"/>
    <property type="match status" value="1"/>
</dbReference>
<dbReference type="SUPFAM" id="SSF49503">
    <property type="entry name" value="Cupredoxins"/>
    <property type="match status" value="3"/>
</dbReference>
<dbReference type="CDD" id="cd13904">
    <property type="entry name" value="CuRO_3_Diphenol_Ox"/>
    <property type="match status" value="1"/>
</dbReference>
<proteinExistence type="inferred from homology"/>
<evidence type="ECO:0000256" key="3">
    <source>
        <dbReference type="ARBA" id="ARBA00023002"/>
    </source>
</evidence>
<evidence type="ECO:0000259" key="11">
    <source>
        <dbReference type="Pfam" id="PF07732"/>
    </source>
</evidence>
<feature type="region of interest" description="Disordered" evidence="7">
    <location>
        <begin position="862"/>
        <end position="975"/>
    </location>
</feature>
<feature type="domain" description="Plastocyanin-like" evidence="9">
    <location>
        <begin position="345"/>
        <end position="507"/>
    </location>
</feature>
<feature type="region of interest" description="Disordered" evidence="7">
    <location>
        <begin position="51"/>
        <end position="87"/>
    </location>
</feature>
<feature type="domain" description="Plastocyanin-like" evidence="10">
    <location>
        <begin position="619"/>
        <end position="723"/>
    </location>
</feature>
<dbReference type="GO" id="GO:0005507">
    <property type="term" value="F:copper ion binding"/>
    <property type="evidence" value="ECO:0007669"/>
    <property type="project" value="InterPro"/>
</dbReference>
<reference evidence="12 13" key="1">
    <citation type="journal article" date="2012" name="Eukaryot. Cell">
        <title>Draft genome sequence of CBS 2479, the standard type strain of Trichosporon asahii.</title>
        <authorList>
            <person name="Yang R.Y."/>
            <person name="Li H.T."/>
            <person name="Zhu H."/>
            <person name="Zhou G.P."/>
            <person name="Wang M."/>
            <person name="Wang L."/>
        </authorList>
    </citation>
    <scope>NUCLEOTIDE SEQUENCE [LARGE SCALE GENOMIC DNA]</scope>
    <source>
        <strain evidence="13">ATCC 90039 / CBS 2479 / JCM 2466 / KCTC 7840 / NCYC 2677 / UAMH 7654</strain>
    </source>
</reference>
<evidence type="ECO:0000256" key="1">
    <source>
        <dbReference type="ARBA" id="ARBA00010609"/>
    </source>
</evidence>
<dbReference type="Proteomes" id="UP000002748">
    <property type="component" value="Unassembled WGS sequence"/>
</dbReference>
<dbReference type="PROSITE" id="PS00079">
    <property type="entry name" value="MULTICOPPER_OXIDASE1"/>
    <property type="match status" value="1"/>
</dbReference>
<keyword evidence="4" id="KW-0186">Copper</keyword>
<dbReference type="InterPro" id="IPR008972">
    <property type="entry name" value="Cupredoxin"/>
</dbReference>
<protein>
    <submittedName>
        <fullName evidence="12">LAC2 isoform 1</fullName>
    </submittedName>
</protein>
<dbReference type="Gene3D" id="2.60.40.420">
    <property type="entry name" value="Cupredoxins - blue copper proteins"/>
    <property type="match status" value="3"/>
</dbReference>
<evidence type="ECO:0000256" key="4">
    <source>
        <dbReference type="ARBA" id="ARBA00023008"/>
    </source>
</evidence>
<dbReference type="GeneID" id="25987831"/>
<evidence type="ECO:0000256" key="2">
    <source>
        <dbReference type="ARBA" id="ARBA00022723"/>
    </source>
</evidence>
<dbReference type="KEGG" id="tasa:A1Q1_04318"/>
<accession>J5SQ87</accession>
<feature type="domain" description="Plastocyanin-like" evidence="11">
    <location>
        <begin position="222"/>
        <end position="331"/>
    </location>
</feature>
<dbReference type="PANTHER" id="PTHR11709:SF414">
    <property type="entry name" value="ADR239WP"/>
    <property type="match status" value="1"/>
</dbReference>
<feature type="compositionally biased region" description="Polar residues" evidence="7">
    <location>
        <begin position="56"/>
        <end position="70"/>
    </location>
</feature>
<dbReference type="InterPro" id="IPR011706">
    <property type="entry name" value="Cu-oxidase_C"/>
</dbReference>
<dbReference type="HOGENOM" id="CLU_304653_0_0_1"/>
<keyword evidence="2" id="KW-0479">Metal-binding</keyword>
<dbReference type="Pfam" id="PF00394">
    <property type="entry name" value="Cu-oxidase"/>
    <property type="match status" value="1"/>
</dbReference>
<feature type="compositionally biased region" description="Polar residues" evidence="7">
    <location>
        <begin position="766"/>
        <end position="781"/>
    </location>
</feature>
<evidence type="ECO:0000313" key="13">
    <source>
        <dbReference type="Proteomes" id="UP000002748"/>
    </source>
</evidence>
<dbReference type="GO" id="GO:0016491">
    <property type="term" value="F:oxidoreductase activity"/>
    <property type="evidence" value="ECO:0007669"/>
    <property type="project" value="UniProtKB-KW"/>
</dbReference>
<name>J5SQ87_TRIAS</name>
<feature type="chain" id="PRO_5003784604" evidence="8">
    <location>
        <begin position="17"/>
        <end position="975"/>
    </location>
</feature>
<keyword evidence="8" id="KW-0732">Signal</keyword>
<keyword evidence="3" id="KW-0560">Oxidoreductase</keyword>
<dbReference type="VEuPathDB" id="FungiDB:A1Q1_04318"/>
<keyword evidence="5" id="KW-1015">Disulfide bond</keyword>
<dbReference type="InterPro" id="IPR011707">
    <property type="entry name" value="Cu-oxidase-like_N"/>
</dbReference>
<keyword evidence="6" id="KW-0325">Glycoprotein</keyword>
<feature type="compositionally biased region" description="Basic and acidic residues" evidence="7">
    <location>
        <begin position="940"/>
        <end position="963"/>
    </location>
</feature>